<organism evidence="1 2">
    <name type="scientific">Phytophthora sojae (strain P6497)</name>
    <name type="common">Soybean stem and root rot agent</name>
    <name type="synonym">Phytophthora megasperma f. sp. glycines</name>
    <dbReference type="NCBI Taxonomy" id="1094619"/>
    <lineage>
        <taxon>Eukaryota</taxon>
        <taxon>Sar</taxon>
        <taxon>Stramenopiles</taxon>
        <taxon>Oomycota</taxon>
        <taxon>Peronosporomycetes</taxon>
        <taxon>Peronosporales</taxon>
        <taxon>Peronosporaceae</taxon>
        <taxon>Phytophthora</taxon>
    </lineage>
</organism>
<proteinExistence type="predicted"/>
<accession>G4YTA3</accession>
<dbReference type="KEGG" id="psoj:PHYSODRAFT_295591"/>
<reference evidence="1 2" key="1">
    <citation type="journal article" date="2006" name="Science">
        <title>Phytophthora genome sequences uncover evolutionary origins and mechanisms of pathogenesis.</title>
        <authorList>
            <person name="Tyler B.M."/>
            <person name="Tripathy S."/>
            <person name="Zhang X."/>
            <person name="Dehal P."/>
            <person name="Jiang R.H."/>
            <person name="Aerts A."/>
            <person name="Arredondo F.D."/>
            <person name="Baxter L."/>
            <person name="Bensasson D."/>
            <person name="Beynon J.L."/>
            <person name="Chapman J."/>
            <person name="Damasceno C.M."/>
            <person name="Dorrance A.E."/>
            <person name="Dou D."/>
            <person name="Dickerman A.W."/>
            <person name="Dubchak I.L."/>
            <person name="Garbelotto M."/>
            <person name="Gijzen M."/>
            <person name="Gordon S.G."/>
            <person name="Govers F."/>
            <person name="Grunwald N.J."/>
            <person name="Huang W."/>
            <person name="Ivors K.L."/>
            <person name="Jones R.W."/>
            <person name="Kamoun S."/>
            <person name="Krampis K."/>
            <person name="Lamour K.H."/>
            <person name="Lee M.K."/>
            <person name="McDonald W.H."/>
            <person name="Medina M."/>
            <person name="Meijer H.J."/>
            <person name="Nordberg E.K."/>
            <person name="Maclean D.J."/>
            <person name="Ospina-Giraldo M.D."/>
            <person name="Morris P.F."/>
            <person name="Phuntumart V."/>
            <person name="Putnam N.H."/>
            <person name="Rash S."/>
            <person name="Rose J.K."/>
            <person name="Sakihama Y."/>
            <person name="Salamov A.A."/>
            <person name="Savidor A."/>
            <person name="Scheuring C.F."/>
            <person name="Smith B.M."/>
            <person name="Sobral B.W."/>
            <person name="Terry A."/>
            <person name="Torto-Alalibo T.A."/>
            <person name="Win J."/>
            <person name="Xu Z."/>
            <person name="Zhang H."/>
            <person name="Grigoriev I.V."/>
            <person name="Rokhsar D.S."/>
            <person name="Boore J.L."/>
        </authorList>
    </citation>
    <scope>NUCLEOTIDE SEQUENCE [LARGE SCALE GENOMIC DNA]</scope>
    <source>
        <strain evidence="1 2">P6497</strain>
    </source>
</reference>
<dbReference type="GeneID" id="20641277"/>
<evidence type="ECO:0000313" key="1">
    <source>
        <dbReference type="EMBL" id="EGZ23025.1"/>
    </source>
</evidence>
<dbReference type="Proteomes" id="UP000002640">
    <property type="component" value="Unassembled WGS sequence"/>
</dbReference>
<sequence>MFGSGADAAVQQPTLTWPRVVSCRYFCFHCGGDTCSIFQQEYYRSLELGGVQSLQGFPHCCPERYSVGSNCSSSLHLLVTFSGDATALRQSDELAVCCRFEPVASESGPYGSSLTVGEMVLMPTADPSSPLPSANWFVGKQESENNQRKFPKSAIVYVFNDYHHQQGKWRLMEDESALGPRVMRDQLVVYVLQPRSRSYVGQFQGERLIYRAPGVLSTVIYRSPSPPFKILPCSSLRNQVQHSAMDSSCQSKRRRSSQGIEHFRLETTGVPSGWSTASLSPANEPGSPREYAWQLNRHVSELSFSDKMLHLAIPLLFLEFTPLCAVGSCFDHHDDGLSSQREGGSASAARMTLWSNVQHVVSEAFNSSDEWFLPEDRSVVQESIHLLLDVLTSSSIRQLISSTFTTTPELDSAVAGLVEIPTKQQFQERFYDFVGNLYEAMVMLRSHENEDLSLRIAELSSKLLRVIYERAPFRPLQKLISEMLLNRSLVPVTLALQTFTAQLREMYVTYWKKLTDQRSRVYAFPVSLSGLVNQEGISYLHSWNGRWVMDAETTRVVPYDNAASGGVLIWMLCIQQLATVDIQISSPLHDGGGYKESCFLAIDTAPLESTDISTTTPPDGMHLVLDGRFRVFRTLPNGISSLAASLAGRWDIGDYVGSFLSDAHDGFELQFFALGHGSVGSGSQNTGKSTAHAPPQCISVYRLELTLVIGDERLPGQTQRKLKVQGNISVAALSTDRRTLADMSSSARGAKLTALYWVPVMALHSRYTCKPAEIEYIVSL</sequence>
<name>G4YTA3_PHYSP</name>
<evidence type="ECO:0000313" key="2">
    <source>
        <dbReference type="Proteomes" id="UP000002640"/>
    </source>
</evidence>
<gene>
    <name evidence="1" type="ORF">PHYSODRAFT_295591</name>
</gene>
<dbReference type="RefSeq" id="XP_009518313.1">
    <property type="nucleotide sequence ID" value="XM_009520018.1"/>
</dbReference>
<dbReference type="EMBL" id="JH159152">
    <property type="protein sequence ID" value="EGZ23025.1"/>
    <property type="molecule type" value="Genomic_DNA"/>
</dbReference>
<dbReference type="InParanoid" id="G4YTA3"/>
<protein>
    <submittedName>
        <fullName evidence="1">Uncharacterized protein</fullName>
    </submittedName>
</protein>
<dbReference type="AlphaFoldDB" id="G4YTA3"/>
<keyword evidence="2" id="KW-1185">Reference proteome</keyword>